<feature type="compositionally biased region" description="Low complexity" evidence="1">
    <location>
        <begin position="13"/>
        <end position="22"/>
    </location>
</feature>
<keyword evidence="3" id="KW-1185">Reference proteome</keyword>
<protein>
    <submittedName>
        <fullName evidence="2">Uncharacterized protein</fullName>
    </submittedName>
</protein>
<reference evidence="2 3" key="1">
    <citation type="submission" date="2018-06" db="EMBL/GenBank/DDBJ databases">
        <title>Comparative genomics reveals the genomic features of Rhizophagus irregularis, R. cerebriforme, R. diaphanum and Gigaspora rosea, and their symbiotic lifestyle signature.</title>
        <authorList>
            <person name="Morin E."/>
            <person name="San Clemente H."/>
            <person name="Chen E.C.H."/>
            <person name="De La Providencia I."/>
            <person name="Hainaut M."/>
            <person name="Kuo A."/>
            <person name="Kohler A."/>
            <person name="Murat C."/>
            <person name="Tang N."/>
            <person name="Roy S."/>
            <person name="Loubradou J."/>
            <person name="Henrissat B."/>
            <person name="Grigoriev I.V."/>
            <person name="Corradi N."/>
            <person name="Roux C."/>
            <person name="Martin F.M."/>
        </authorList>
    </citation>
    <scope>NUCLEOTIDE SEQUENCE [LARGE SCALE GENOMIC DNA]</scope>
    <source>
        <strain evidence="2 3">DAOM 227022</strain>
    </source>
</reference>
<accession>A0A397SV54</accession>
<organism evidence="2 3">
    <name type="scientific">Glomus cerebriforme</name>
    <dbReference type="NCBI Taxonomy" id="658196"/>
    <lineage>
        <taxon>Eukaryota</taxon>
        <taxon>Fungi</taxon>
        <taxon>Fungi incertae sedis</taxon>
        <taxon>Mucoromycota</taxon>
        <taxon>Glomeromycotina</taxon>
        <taxon>Glomeromycetes</taxon>
        <taxon>Glomerales</taxon>
        <taxon>Glomeraceae</taxon>
        <taxon>Glomus</taxon>
    </lineage>
</organism>
<dbReference type="Proteomes" id="UP000265703">
    <property type="component" value="Unassembled WGS sequence"/>
</dbReference>
<dbReference type="AlphaFoldDB" id="A0A397SV54"/>
<evidence type="ECO:0000313" key="3">
    <source>
        <dbReference type="Proteomes" id="UP000265703"/>
    </source>
</evidence>
<feature type="region of interest" description="Disordered" evidence="1">
    <location>
        <begin position="1"/>
        <end position="23"/>
    </location>
</feature>
<proteinExistence type="predicted"/>
<sequence length="55" mass="6278">MDAPIVDLDPTENKSNSNNSSSSKRRLLLYKYFTFKIQNGIAIITKSNLNLYRLA</sequence>
<gene>
    <name evidence="2" type="ORF">C1645_825767</name>
</gene>
<dbReference type="EMBL" id="QKYT01000245">
    <property type="protein sequence ID" value="RIA88829.1"/>
    <property type="molecule type" value="Genomic_DNA"/>
</dbReference>
<comment type="caution">
    <text evidence="2">The sequence shown here is derived from an EMBL/GenBank/DDBJ whole genome shotgun (WGS) entry which is preliminary data.</text>
</comment>
<evidence type="ECO:0000313" key="2">
    <source>
        <dbReference type="EMBL" id="RIA88829.1"/>
    </source>
</evidence>
<evidence type="ECO:0000256" key="1">
    <source>
        <dbReference type="SAM" id="MobiDB-lite"/>
    </source>
</evidence>
<name>A0A397SV54_9GLOM</name>